<evidence type="ECO:0000313" key="1">
    <source>
        <dbReference type="EMBL" id="CAI9967982.1"/>
    </source>
</evidence>
<sequence length="444" mass="53562">MNKQLFNDVADISPDRLLMQLVTGQLQQHDIMFMKHYVKLGIFDNSDLYAIINYFTHNIKKLEQNRAYYHLIDSVLFHLSINITKDNICNYVMPDTDPDIINSNFNYLQFKKTNIDYQITQTDFQNLLAMFNYYPHETKCCILQNLCTSIHTNLRKDQIINFVESLTELALNPKLSFKSMCYHYVNLISKVIQHFQFELNIQTYNKIKNFYTANEMWIDHEEIYYKNIYLQIPILQLVITSDKRDWVFLLDSLIFLKNLNFQSGFNVNEFINLLMTYIDQFMNAECIQQFWKGYEQLFCDLMLRCHQYECREQVYLIYLYIIEYLNLEPEYAPQIIKYFNSDQVYMELIKYNQLFDIELSELFLSRFLDVQPNDEKFITQLIQIAEINFNNNPECEIIFDFVNVAQQFNEIQVVYLFCERWCYESNQKSFENAINQINISFEKK</sequence>
<protein>
    <submittedName>
        <fullName evidence="2">Hypothetical_protein</fullName>
    </submittedName>
</protein>
<comment type="caution">
    <text evidence="1">The sequence shown here is derived from an EMBL/GenBank/DDBJ whole genome shotgun (WGS) entry which is preliminary data.</text>
</comment>
<proteinExistence type="predicted"/>
<gene>
    <name evidence="2" type="ORF">HINF_LOCUS17545</name>
    <name evidence="1" type="ORF">HINF_LOCUS55627</name>
</gene>
<dbReference type="AlphaFoldDB" id="A0AA86R857"/>
<dbReference type="EMBL" id="CATOUU010001031">
    <property type="protein sequence ID" value="CAI9967982.1"/>
    <property type="molecule type" value="Genomic_DNA"/>
</dbReference>
<dbReference type="Proteomes" id="UP001642409">
    <property type="component" value="Unassembled WGS sequence"/>
</dbReference>
<evidence type="ECO:0000313" key="2">
    <source>
        <dbReference type="EMBL" id="CAL6001663.1"/>
    </source>
</evidence>
<reference evidence="1" key="1">
    <citation type="submission" date="2023-06" db="EMBL/GenBank/DDBJ databases">
        <authorList>
            <person name="Kurt Z."/>
        </authorList>
    </citation>
    <scope>NUCLEOTIDE SEQUENCE</scope>
</reference>
<evidence type="ECO:0000313" key="3">
    <source>
        <dbReference type="Proteomes" id="UP001642409"/>
    </source>
</evidence>
<reference evidence="2 3" key="2">
    <citation type="submission" date="2024-07" db="EMBL/GenBank/DDBJ databases">
        <authorList>
            <person name="Akdeniz Z."/>
        </authorList>
    </citation>
    <scope>NUCLEOTIDE SEQUENCE [LARGE SCALE GENOMIC DNA]</scope>
</reference>
<dbReference type="EMBL" id="CAXDID020000044">
    <property type="protein sequence ID" value="CAL6001663.1"/>
    <property type="molecule type" value="Genomic_DNA"/>
</dbReference>
<keyword evidence="3" id="KW-1185">Reference proteome</keyword>
<organism evidence="1">
    <name type="scientific">Hexamita inflata</name>
    <dbReference type="NCBI Taxonomy" id="28002"/>
    <lineage>
        <taxon>Eukaryota</taxon>
        <taxon>Metamonada</taxon>
        <taxon>Diplomonadida</taxon>
        <taxon>Hexamitidae</taxon>
        <taxon>Hexamitinae</taxon>
        <taxon>Hexamita</taxon>
    </lineage>
</organism>
<accession>A0AA86R857</accession>
<name>A0AA86R857_9EUKA</name>